<dbReference type="HAMAP" id="MF_02126">
    <property type="entry name" value="RF_methyltr_PrmC"/>
    <property type="match status" value="1"/>
</dbReference>
<comment type="function">
    <text evidence="5">Methylates the class 1 translation termination release factors RF1/PrfA and RF2/PrfB on the glutamine residue of the universally conserved GGQ motif.</text>
</comment>
<feature type="domain" description="Methyltransferase small" evidence="6">
    <location>
        <begin position="101"/>
        <end position="194"/>
    </location>
</feature>
<feature type="domain" description="Release factor glutamine methyltransferase N-terminal" evidence="7">
    <location>
        <begin position="10"/>
        <end position="79"/>
    </location>
</feature>
<dbReference type="Pfam" id="PF05175">
    <property type="entry name" value="MTS"/>
    <property type="match status" value="1"/>
</dbReference>
<dbReference type="InterPro" id="IPR007848">
    <property type="entry name" value="Small_mtfrase_dom"/>
</dbReference>
<dbReference type="InterPro" id="IPR040758">
    <property type="entry name" value="PrmC_N"/>
</dbReference>
<dbReference type="PROSITE" id="PS00092">
    <property type="entry name" value="N6_MTASE"/>
    <property type="match status" value="1"/>
</dbReference>
<feature type="binding site" evidence="5">
    <location>
        <begin position="120"/>
        <end position="124"/>
    </location>
    <ligand>
        <name>S-adenosyl-L-methionine</name>
        <dbReference type="ChEBI" id="CHEBI:59789"/>
    </ligand>
</feature>
<comment type="catalytic activity">
    <reaction evidence="4 5">
        <text>L-glutaminyl-[peptide chain release factor] + S-adenosyl-L-methionine = N(5)-methyl-L-glutaminyl-[peptide chain release factor] + S-adenosyl-L-homocysteine + H(+)</text>
        <dbReference type="Rhea" id="RHEA:42896"/>
        <dbReference type="Rhea" id="RHEA-COMP:10271"/>
        <dbReference type="Rhea" id="RHEA-COMP:10272"/>
        <dbReference type="ChEBI" id="CHEBI:15378"/>
        <dbReference type="ChEBI" id="CHEBI:30011"/>
        <dbReference type="ChEBI" id="CHEBI:57856"/>
        <dbReference type="ChEBI" id="CHEBI:59789"/>
        <dbReference type="ChEBI" id="CHEBI:61891"/>
        <dbReference type="EC" id="2.1.1.297"/>
    </reaction>
</comment>
<keyword evidence="3 5" id="KW-0949">S-adenosyl-L-methionine</keyword>
<dbReference type="NCBIfam" id="TIGR00536">
    <property type="entry name" value="hemK_fam"/>
    <property type="match status" value="1"/>
</dbReference>
<dbReference type="InterPro" id="IPR050320">
    <property type="entry name" value="N5-glutamine_MTase"/>
</dbReference>
<dbReference type="Proteomes" id="UP001438953">
    <property type="component" value="Unassembled WGS sequence"/>
</dbReference>
<proteinExistence type="inferred from homology"/>
<feature type="binding site" evidence="5">
    <location>
        <position position="172"/>
    </location>
    <ligand>
        <name>S-adenosyl-L-methionine</name>
        <dbReference type="ChEBI" id="CHEBI:59789"/>
    </ligand>
</feature>
<protein>
    <recommendedName>
        <fullName evidence="5">Release factor glutamine methyltransferase</fullName>
        <shortName evidence="5">RF MTase</shortName>
        <ecNumber evidence="5">2.1.1.297</ecNumber>
    </recommendedName>
    <alternativeName>
        <fullName evidence="5">N5-glutamine methyltransferase PrmC</fullName>
    </alternativeName>
    <alternativeName>
        <fullName evidence="5">Protein-(glutamine-N5) MTase PrmC</fullName>
    </alternativeName>
    <alternativeName>
        <fullName evidence="5">Protein-glutamine N-methyltransferase PrmC</fullName>
    </alternativeName>
</protein>
<dbReference type="InterPro" id="IPR002052">
    <property type="entry name" value="DNA_methylase_N6_adenine_CS"/>
</dbReference>
<feature type="binding site" evidence="5">
    <location>
        <position position="143"/>
    </location>
    <ligand>
        <name>S-adenosyl-L-methionine</name>
        <dbReference type="ChEBI" id="CHEBI:59789"/>
    </ligand>
</feature>
<evidence type="ECO:0000259" key="7">
    <source>
        <dbReference type="Pfam" id="PF17827"/>
    </source>
</evidence>
<dbReference type="PANTHER" id="PTHR18895:SF74">
    <property type="entry name" value="MTRF1L RELEASE FACTOR GLUTAMINE METHYLTRANSFERASE"/>
    <property type="match status" value="1"/>
</dbReference>
<dbReference type="EC" id="2.1.1.297" evidence="5"/>
<evidence type="ECO:0000256" key="3">
    <source>
        <dbReference type="ARBA" id="ARBA00022691"/>
    </source>
</evidence>
<evidence type="ECO:0000259" key="6">
    <source>
        <dbReference type="Pfam" id="PF05175"/>
    </source>
</evidence>
<dbReference type="InterPro" id="IPR004556">
    <property type="entry name" value="HemK-like"/>
</dbReference>
<evidence type="ECO:0000256" key="5">
    <source>
        <dbReference type="HAMAP-Rule" id="MF_02126"/>
    </source>
</evidence>
<evidence type="ECO:0000256" key="1">
    <source>
        <dbReference type="ARBA" id="ARBA00022603"/>
    </source>
</evidence>
<dbReference type="InterPro" id="IPR019874">
    <property type="entry name" value="RF_methyltr_PrmC"/>
</dbReference>
<comment type="caution">
    <text evidence="8">The sequence shown here is derived from an EMBL/GenBank/DDBJ whole genome shotgun (WGS) entry which is preliminary data.</text>
</comment>
<keyword evidence="2 5" id="KW-0808">Transferase</keyword>
<gene>
    <name evidence="5 8" type="primary">prmC</name>
    <name evidence="8" type="ORF">VSX56_06830</name>
</gene>
<dbReference type="Gene3D" id="1.10.8.10">
    <property type="entry name" value="DNA helicase RuvA subunit, C-terminal domain"/>
    <property type="match status" value="1"/>
</dbReference>
<dbReference type="GO" id="GO:0032259">
    <property type="term" value="P:methylation"/>
    <property type="evidence" value="ECO:0007669"/>
    <property type="project" value="UniProtKB-KW"/>
</dbReference>
<keyword evidence="9" id="KW-1185">Reference proteome</keyword>
<reference evidence="8 9" key="1">
    <citation type="submission" date="2024-06" db="EMBL/GenBank/DDBJ databases">
        <title>Thioclava kandeliae sp. nov. from a rhizosphere soil sample of Kandelia candel in a mangrove.</title>
        <authorList>
            <person name="Mu T."/>
        </authorList>
    </citation>
    <scope>NUCLEOTIDE SEQUENCE [LARGE SCALE GENOMIC DNA]</scope>
    <source>
        <strain evidence="8 9">CPCC 100088</strain>
    </source>
</reference>
<evidence type="ECO:0000313" key="9">
    <source>
        <dbReference type="Proteomes" id="UP001438953"/>
    </source>
</evidence>
<dbReference type="InterPro" id="IPR029063">
    <property type="entry name" value="SAM-dependent_MTases_sf"/>
</dbReference>
<evidence type="ECO:0000313" key="8">
    <source>
        <dbReference type="EMBL" id="MER5171489.1"/>
    </source>
</evidence>
<dbReference type="NCBIfam" id="TIGR03534">
    <property type="entry name" value="RF_mod_PrmC"/>
    <property type="match status" value="1"/>
</dbReference>
<dbReference type="GO" id="GO:0102559">
    <property type="term" value="F:peptide chain release factor N(5)-glutamine methyltransferase activity"/>
    <property type="evidence" value="ECO:0007669"/>
    <property type="project" value="UniProtKB-EC"/>
</dbReference>
<accession>A0ABV1SF01</accession>
<dbReference type="PANTHER" id="PTHR18895">
    <property type="entry name" value="HEMK METHYLTRANSFERASE"/>
    <property type="match status" value="1"/>
</dbReference>
<dbReference type="Pfam" id="PF17827">
    <property type="entry name" value="PrmC_N"/>
    <property type="match status" value="1"/>
</dbReference>
<dbReference type="CDD" id="cd02440">
    <property type="entry name" value="AdoMet_MTases"/>
    <property type="match status" value="1"/>
</dbReference>
<dbReference type="SUPFAM" id="SSF53335">
    <property type="entry name" value="S-adenosyl-L-methionine-dependent methyltransferases"/>
    <property type="match status" value="1"/>
</dbReference>
<sequence>MPVILQGGVLLREGVVLLREAGVESAAGDARRLLAHALKIAPDRLTLALHDPVDEAAQARFRTYIAARSQFRPVAQITGERLFWGRPFRVTSDTLDPRPETEVLIEHALAAPFERVLDLGTGTGCILLTLLAEMQSAQGLGVDVSSAALAVAQTNALDLGLQQRAEFCLSDWFSSVSGQFDLIVSNPPYIAEDEMAGLSRDVRDWEPHLALTPGGDGLSPYQRIAEGLARYLAPAGRVLFEIGPTQGKAVCDFLEHQGLEECRIWPDLDGRDRVVAARRPA</sequence>
<dbReference type="Gene3D" id="3.40.50.150">
    <property type="entry name" value="Vaccinia Virus protein VP39"/>
    <property type="match status" value="1"/>
</dbReference>
<comment type="similarity">
    <text evidence="5">Belongs to the protein N5-glutamine methyltransferase family. PrmC subfamily.</text>
</comment>
<dbReference type="EMBL" id="JAYWLC010000004">
    <property type="protein sequence ID" value="MER5171489.1"/>
    <property type="molecule type" value="Genomic_DNA"/>
</dbReference>
<organism evidence="8 9">
    <name type="scientific">Thioclava kandeliae</name>
    <dbReference type="NCBI Taxonomy" id="3070818"/>
    <lineage>
        <taxon>Bacteria</taxon>
        <taxon>Pseudomonadati</taxon>
        <taxon>Pseudomonadota</taxon>
        <taxon>Alphaproteobacteria</taxon>
        <taxon>Rhodobacterales</taxon>
        <taxon>Paracoccaceae</taxon>
        <taxon>Thioclava</taxon>
    </lineage>
</organism>
<evidence type="ECO:0000256" key="2">
    <source>
        <dbReference type="ARBA" id="ARBA00022679"/>
    </source>
</evidence>
<feature type="binding site" evidence="5">
    <location>
        <position position="186"/>
    </location>
    <ligand>
        <name>S-adenosyl-L-methionine</name>
        <dbReference type="ChEBI" id="CHEBI:59789"/>
    </ligand>
</feature>
<evidence type="ECO:0000256" key="4">
    <source>
        <dbReference type="ARBA" id="ARBA00048391"/>
    </source>
</evidence>
<name>A0ABV1SF01_9RHOB</name>
<feature type="binding site" evidence="5">
    <location>
        <begin position="186"/>
        <end position="189"/>
    </location>
    <ligand>
        <name>substrate</name>
    </ligand>
</feature>
<keyword evidence="1 5" id="KW-0489">Methyltransferase</keyword>